<evidence type="ECO:0000256" key="4">
    <source>
        <dbReference type="ARBA" id="ARBA00022723"/>
    </source>
</evidence>
<dbReference type="Pfam" id="PF14369">
    <property type="entry name" value="Zn_ribbon_19"/>
    <property type="match status" value="1"/>
</dbReference>
<dbReference type="SUPFAM" id="SSF57850">
    <property type="entry name" value="RING/U-box"/>
    <property type="match status" value="1"/>
</dbReference>
<dbReference type="CDD" id="cd16667">
    <property type="entry name" value="RING-H2_RNF126-like"/>
    <property type="match status" value="1"/>
</dbReference>
<keyword evidence="3" id="KW-0808">Transferase</keyword>
<keyword evidence="6" id="KW-0833">Ubl conjugation pathway</keyword>
<evidence type="ECO:0000256" key="7">
    <source>
        <dbReference type="ARBA" id="ARBA00022833"/>
    </source>
</evidence>
<evidence type="ECO:0000256" key="5">
    <source>
        <dbReference type="ARBA" id="ARBA00022771"/>
    </source>
</evidence>
<feature type="region of interest" description="Disordered" evidence="9">
    <location>
        <begin position="292"/>
        <end position="456"/>
    </location>
</feature>
<protein>
    <recommendedName>
        <fullName evidence="2">RING-type E3 ubiquitin transferase</fullName>
        <ecNumber evidence="2">2.3.2.27</ecNumber>
    </recommendedName>
</protein>
<evidence type="ECO:0000313" key="11">
    <source>
        <dbReference type="EMBL" id="JAG89460.1"/>
    </source>
</evidence>
<dbReference type="Gene3D" id="3.30.40.10">
    <property type="entry name" value="Zinc/RING finger domain, C3HC4 (zinc finger)"/>
    <property type="match status" value="1"/>
</dbReference>
<dbReference type="InterPro" id="IPR013083">
    <property type="entry name" value="Znf_RING/FYVE/PHD"/>
</dbReference>
<comment type="catalytic activity">
    <reaction evidence="1">
        <text>S-ubiquitinyl-[E2 ubiquitin-conjugating enzyme]-L-cysteine + [acceptor protein]-L-lysine = [E2 ubiquitin-conjugating enzyme]-L-cysteine + N(6)-ubiquitinyl-[acceptor protein]-L-lysine.</text>
        <dbReference type="EC" id="2.3.2.27"/>
    </reaction>
</comment>
<dbReference type="InterPro" id="IPR001841">
    <property type="entry name" value="Znf_RING"/>
</dbReference>
<evidence type="ECO:0000256" key="6">
    <source>
        <dbReference type="ARBA" id="ARBA00022786"/>
    </source>
</evidence>
<feature type="domain" description="RING-type" evidence="10">
    <location>
        <begin position="244"/>
        <end position="285"/>
    </location>
</feature>
<feature type="compositionally biased region" description="Polar residues" evidence="9">
    <location>
        <begin position="415"/>
        <end position="435"/>
    </location>
</feature>
<dbReference type="PROSITE" id="PS50089">
    <property type="entry name" value="ZF_RING_2"/>
    <property type="match status" value="1"/>
</dbReference>
<feature type="compositionally biased region" description="Polar residues" evidence="9">
    <location>
        <begin position="357"/>
        <end position="369"/>
    </location>
</feature>
<dbReference type="GO" id="GO:0005737">
    <property type="term" value="C:cytoplasm"/>
    <property type="evidence" value="ECO:0007669"/>
    <property type="project" value="TreeGrafter"/>
</dbReference>
<keyword evidence="4" id="KW-0479">Metal-binding</keyword>
<evidence type="ECO:0000256" key="2">
    <source>
        <dbReference type="ARBA" id="ARBA00012483"/>
    </source>
</evidence>
<organism evidence="11">
    <name type="scientific">Wollemia nobilis</name>
    <dbReference type="NCBI Taxonomy" id="56998"/>
    <lineage>
        <taxon>Eukaryota</taxon>
        <taxon>Viridiplantae</taxon>
        <taxon>Streptophyta</taxon>
        <taxon>Embryophyta</taxon>
        <taxon>Tracheophyta</taxon>
        <taxon>Spermatophyta</taxon>
        <taxon>Pinopsida</taxon>
        <taxon>Pinidae</taxon>
        <taxon>Conifers II</taxon>
        <taxon>Araucariales</taxon>
        <taxon>Araucariaceae</taxon>
        <taxon>Wollemia</taxon>
    </lineage>
</organism>
<dbReference type="FunFam" id="3.30.40.10:FF:000022">
    <property type="entry name" value="E3 ubiquitin-protein ligase RING1-like"/>
    <property type="match status" value="1"/>
</dbReference>
<dbReference type="GO" id="GO:0016567">
    <property type="term" value="P:protein ubiquitination"/>
    <property type="evidence" value="ECO:0007669"/>
    <property type="project" value="TreeGrafter"/>
</dbReference>
<sequence length="456" mass="49299">MSLRGRGQRYWCHQCMRRVRINGENVVCPHCNGGFIEEEESPTSNIGLGYHDPFGVLEGHEDEDEDEGGLFPPPWHRGGARPNPYTDDHPISQMMESLASFFDADDEDNAHNNDHNNNNNTVNNEEGAGALSSRRRRRRARVGMDLGGFNPLMFLQGHMQNLAGAGAGGNVEIFYDNGTGTGPTRLPANFGDYFMGPGLDQLIQQLAENDPNRYGTPPASKTAVETMPTIKINEKHSGSDSAQCAVCKDEFEIGTEVKQMPCKHMYHSDCILPWLAQHNSCPVCRYEMPTDDPEYDRARSRGQRSPWARNSGAAATSGGNSNFSPWGVGGFAMGDLNNESEGPQTGVGHTLAAGPSAPSQHSLFSSSSGMFAADQANGNSRGRRFQLSGPGPSLRAFISTTQQAQAETGYGPANSGETVSSRPNEGNEVQGSSLGSARVDDDGDTLMSEAREDDFD</sequence>
<dbReference type="PANTHER" id="PTHR15710">
    <property type="entry name" value="E3 UBIQUITIN-PROTEIN LIGASE PRAJA"/>
    <property type="match status" value="1"/>
</dbReference>
<evidence type="ECO:0000259" key="10">
    <source>
        <dbReference type="PROSITE" id="PS50089"/>
    </source>
</evidence>
<dbReference type="AlphaFoldDB" id="A0A0C9QXJ2"/>
<evidence type="ECO:0000256" key="3">
    <source>
        <dbReference type="ARBA" id="ARBA00022679"/>
    </source>
</evidence>
<proteinExistence type="predicted"/>
<evidence type="ECO:0000256" key="8">
    <source>
        <dbReference type="PROSITE-ProRule" id="PRU00175"/>
    </source>
</evidence>
<feature type="region of interest" description="Disordered" evidence="9">
    <location>
        <begin position="105"/>
        <end position="138"/>
    </location>
</feature>
<reference evidence="11" key="1">
    <citation type="submission" date="2015-02" db="EMBL/GenBank/DDBJ databases">
        <title>A transcriptome of Wollemia nobilis - a relic of Gondwana.</title>
        <authorList>
            <person name="Chia J.Y."/>
            <person name="Leong Y.S."/>
            <person name="Abdul Karim S."/>
            <person name="Wan Azmi N."/>
            <person name="Hercus R."/>
            <person name="Croft L."/>
        </authorList>
    </citation>
    <scope>NUCLEOTIDE SEQUENCE</scope>
    <source>
        <strain evidence="11">MaeBrown</strain>
        <tissue evidence="11">Leaf</tissue>
    </source>
</reference>
<feature type="compositionally biased region" description="Low complexity" evidence="9">
    <location>
        <begin position="115"/>
        <end position="125"/>
    </location>
</feature>
<dbReference type="InterPro" id="IPR039525">
    <property type="entry name" value="RNF126-like_zinc-ribbon"/>
</dbReference>
<keyword evidence="5 8" id="KW-0863">Zinc-finger</keyword>
<keyword evidence="7" id="KW-0862">Zinc</keyword>
<accession>A0A0C9QXJ2</accession>
<dbReference type="GO" id="GO:0008270">
    <property type="term" value="F:zinc ion binding"/>
    <property type="evidence" value="ECO:0007669"/>
    <property type="project" value="UniProtKB-KW"/>
</dbReference>
<dbReference type="EMBL" id="GCHU01001355">
    <property type="protein sequence ID" value="JAG89460.1"/>
    <property type="molecule type" value="Transcribed_RNA"/>
</dbReference>
<evidence type="ECO:0000256" key="1">
    <source>
        <dbReference type="ARBA" id="ARBA00000900"/>
    </source>
</evidence>
<name>A0A0C9QXJ2_9CONI</name>
<dbReference type="EC" id="2.3.2.27" evidence="2"/>
<evidence type="ECO:0000256" key="9">
    <source>
        <dbReference type="SAM" id="MobiDB-lite"/>
    </source>
</evidence>
<dbReference type="PANTHER" id="PTHR15710:SF217">
    <property type="entry name" value="E3 UBIQUITIN-PROTEIN LIGASE RDUF2"/>
    <property type="match status" value="1"/>
</dbReference>
<dbReference type="SMART" id="SM00184">
    <property type="entry name" value="RING"/>
    <property type="match status" value="1"/>
</dbReference>
<dbReference type="Pfam" id="PF13639">
    <property type="entry name" value="zf-RING_2"/>
    <property type="match status" value="1"/>
</dbReference>
<feature type="compositionally biased region" description="Polar residues" evidence="9">
    <location>
        <begin position="313"/>
        <end position="324"/>
    </location>
</feature>
<dbReference type="GO" id="GO:0061630">
    <property type="term" value="F:ubiquitin protein ligase activity"/>
    <property type="evidence" value="ECO:0007669"/>
    <property type="project" value="UniProtKB-EC"/>
</dbReference>